<dbReference type="EMBL" id="LXSL01000017">
    <property type="protein sequence ID" value="OAM29078.1"/>
    <property type="molecule type" value="Genomic_DNA"/>
</dbReference>
<protein>
    <submittedName>
        <fullName evidence="1">Uncharacterized protein</fullName>
    </submittedName>
</protein>
<name>A0A1A9RY80_9NEIS</name>
<sequence>MFFVHSYKSRHILKLRINISFQICRATMQGFIKLYPLPAAIDGLILSIGESFVPVVTKAWPNNEVPYTLFIPIQN</sequence>
<organism evidence="1 2">
    <name type="scientific">Eikenella longinqua</name>
    <dbReference type="NCBI Taxonomy" id="1795827"/>
    <lineage>
        <taxon>Bacteria</taxon>
        <taxon>Pseudomonadati</taxon>
        <taxon>Pseudomonadota</taxon>
        <taxon>Betaproteobacteria</taxon>
        <taxon>Neisseriales</taxon>
        <taxon>Neisseriaceae</taxon>
        <taxon>Eikenella</taxon>
    </lineage>
</organism>
<keyword evidence="2" id="KW-1185">Reference proteome</keyword>
<reference evidence="2" key="1">
    <citation type="submission" date="2016-05" db="EMBL/GenBank/DDBJ databases">
        <title>Draft genome of Corynebacterium afermentans subsp. afermentans LCDC 88199T.</title>
        <authorList>
            <person name="Bernier A.-M."/>
            <person name="Bernard K."/>
        </authorList>
    </citation>
    <scope>NUCLEOTIDE SEQUENCE [LARGE SCALE GENOMIC DNA]</scope>
    <source>
        <strain evidence="2">NML02-A-017</strain>
    </source>
</reference>
<comment type="caution">
    <text evidence="1">The sequence shown here is derived from an EMBL/GenBank/DDBJ whole genome shotgun (WGS) entry which is preliminary data.</text>
</comment>
<evidence type="ECO:0000313" key="2">
    <source>
        <dbReference type="Proteomes" id="UP000077885"/>
    </source>
</evidence>
<gene>
    <name evidence="1" type="ORF">A7P95_04915</name>
</gene>
<dbReference type="Proteomes" id="UP000077885">
    <property type="component" value="Unassembled WGS sequence"/>
</dbReference>
<proteinExistence type="predicted"/>
<accession>A0A1A9RY80</accession>
<dbReference type="AlphaFoldDB" id="A0A1A9RY80"/>
<evidence type="ECO:0000313" key="1">
    <source>
        <dbReference type="EMBL" id="OAM29078.1"/>
    </source>
</evidence>